<dbReference type="GO" id="GO:0000209">
    <property type="term" value="P:protein polyubiquitination"/>
    <property type="evidence" value="ECO:0000318"/>
    <property type="project" value="GO_Central"/>
</dbReference>
<dbReference type="CDD" id="cd05819">
    <property type="entry name" value="NHL"/>
    <property type="match status" value="1"/>
</dbReference>
<dbReference type="PANTHER" id="PTHR24104:SF57">
    <property type="entry name" value="BEE-MILK PROTEIN"/>
    <property type="match status" value="1"/>
</dbReference>
<dbReference type="OrthoDB" id="6071540at2759"/>
<dbReference type="GeneID" id="118427258"/>
<evidence type="ECO:0000256" key="2">
    <source>
        <dbReference type="PROSITE-ProRule" id="PRU00504"/>
    </source>
</evidence>
<dbReference type="SUPFAM" id="SSF101898">
    <property type="entry name" value="NHL repeat"/>
    <property type="match status" value="1"/>
</dbReference>
<proteinExistence type="predicted"/>
<accession>A0A9J7M2J8</accession>
<dbReference type="RefSeq" id="XP_035692828.1">
    <property type="nucleotide sequence ID" value="XM_035836935.1"/>
</dbReference>
<evidence type="ECO:0000313" key="3">
    <source>
        <dbReference type="Proteomes" id="UP000001554"/>
    </source>
</evidence>
<dbReference type="GO" id="GO:0043161">
    <property type="term" value="P:proteasome-mediated ubiquitin-dependent protein catabolic process"/>
    <property type="evidence" value="ECO:0000318"/>
    <property type="project" value="GO_Central"/>
</dbReference>
<dbReference type="OMA" id="GVPSCIA"/>
<reference evidence="4" key="2">
    <citation type="submission" date="2025-08" db="UniProtKB">
        <authorList>
            <consortium name="RefSeq"/>
        </authorList>
    </citation>
    <scope>IDENTIFICATION</scope>
    <source>
        <strain evidence="4">S238N-H82</strain>
        <tissue evidence="4">Testes</tissue>
    </source>
</reference>
<dbReference type="KEGG" id="bfo:118427258"/>
<dbReference type="PANTHER" id="PTHR24104">
    <property type="entry name" value="E3 UBIQUITIN-PROTEIN LIGASE NHLRC1-RELATED"/>
    <property type="match status" value="1"/>
</dbReference>
<feature type="repeat" description="NHL" evidence="2">
    <location>
        <begin position="159"/>
        <end position="202"/>
    </location>
</feature>
<dbReference type="PROSITE" id="PS51125">
    <property type="entry name" value="NHL"/>
    <property type="match status" value="1"/>
</dbReference>
<name>A0A9J7M2J8_BRAFL</name>
<protein>
    <submittedName>
        <fullName evidence="4">Tripartite motif-containing protein 2-like isoform X1</fullName>
    </submittedName>
</protein>
<dbReference type="InterPro" id="IPR011042">
    <property type="entry name" value="6-blade_b-propeller_TolB-like"/>
</dbReference>
<dbReference type="GO" id="GO:0061630">
    <property type="term" value="F:ubiquitin protein ligase activity"/>
    <property type="evidence" value="ECO:0000318"/>
    <property type="project" value="GO_Central"/>
</dbReference>
<dbReference type="Proteomes" id="UP000001554">
    <property type="component" value="Chromosome 12"/>
</dbReference>
<sequence length="294" mass="32018">MADGSIIRQVRPNAVLSKDASFKFVKNVERPDASIFYRFNYVTSFAVTADGDIVVAESASQCLPFLDKDGSVKRDAGAFSLSFNPEGVAALTNGELLVTGDEHRIWVRDKEGEELRYIEVTGAEEADETTKGLTVDSLGRIIVTIGHQIFVLSPSGEVLLKFGEKGEGQQNLGSILQLDVNSSNQIIVSDYDNGNVKVFDPEGHHLFTCELPHDSEAGESNHPTSVMADSEDNIIVVDIGTGNVSMFSPDGKFIRHVLTRENKELWCPIALALTNEGHLFVSDALDIKLFSASI</sequence>
<keyword evidence="1" id="KW-0677">Repeat</keyword>
<gene>
    <name evidence="4" type="primary">LOC118427258</name>
</gene>
<dbReference type="AlphaFoldDB" id="A0A9J7M2J8"/>
<dbReference type="Gene3D" id="2.120.10.30">
    <property type="entry name" value="TolB, C-terminal domain"/>
    <property type="match status" value="1"/>
</dbReference>
<dbReference type="InterPro" id="IPR001258">
    <property type="entry name" value="NHL_repeat"/>
</dbReference>
<organism evidence="3 4">
    <name type="scientific">Branchiostoma floridae</name>
    <name type="common">Florida lancelet</name>
    <name type="synonym">Amphioxus</name>
    <dbReference type="NCBI Taxonomy" id="7739"/>
    <lineage>
        <taxon>Eukaryota</taxon>
        <taxon>Metazoa</taxon>
        <taxon>Chordata</taxon>
        <taxon>Cephalochordata</taxon>
        <taxon>Leptocardii</taxon>
        <taxon>Amphioxiformes</taxon>
        <taxon>Branchiostomatidae</taxon>
        <taxon>Branchiostoma</taxon>
    </lineage>
</organism>
<dbReference type="InterPro" id="IPR050952">
    <property type="entry name" value="TRIM-NHL_E3_ligases"/>
</dbReference>
<evidence type="ECO:0000313" key="4">
    <source>
        <dbReference type="RefSeq" id="XP_035692828.1"/>
    </source>
</evidence>
<keyword evidence="3" id="KW-1185">Reference proteome</keyword>
<reference evidence="3" key="1">
    <citation type="journal article" date="2020" name="Nat. Ecol. Evol.">
        <title>Deeply conserved synteny resolves early events in vertebrate evolution.</title>
        <authorList>
            <person name="Simakov O."/>
            <person name="Marletaz F."/>
            <person name="Yue J.X."/>
            <person name="O'Connell B."/>
            <person name="Jenkins J."/>
            <person name="Brandt A."/>
            <person name="Calef R."/>
            <person name="Tung C.H."/>
            <person name="Huang T.K."/>
            <person name="Schmutz J."/>
            <person name="Satoh N."/>
            <person name="Yu J.K."/>
            <person name="Putnam N.H."/>
            <person name="Green R.E."/>
            <person name="Rokhsar D.S."/>
        </authorList>
    </citation>
    <scope>NUCLEOTIDE SEQUENCE [LARGE SCALE GENOMIC DNA]</scope>
    <source>
        <strain evidence="3">S238N-H82</strain>
    </source>
</reference>
<evidence type="ECO:0000256" key="1">
    <source>
        <dbReference type="ARBA" id="ARBA00022737"/>
    </source>
</evidence>